<feature type="transmembrane region" description="Helical" evidence="1">
    <location>
        <begin position="117"/>
        <end position="138"/>
    </location>
</feature>
<feature type="transmembrane region" description="Helical" evidence="1">
    <location>
        <begin position="43"/>
        <end position="64"/>
    </location>
</feature>
<dbReference type="STRING" id="28442.SAMN05443574_1168"/>
<evidence type="ECO:0000313" key="2">
    <source>
        <dbReference type="EMBL" id="SDX15240.1"/>
    </source>
</evidence>
<dbReference type="EMBL" id="FNOF01000016">
    <property type="protein sequence ID" value="SDX15240.1"/>
    <property type="molecule type" value="Genomic_DNA"/>
</dbReference>
<feature type="transmembrane region" description="Helical" evidence="1">
    <location>
        <begin position="282"/>
        <end position="305"/>
    </location>
</feature>
<dbReference type="AlphaFoldDB" id="A0A1H2ZCX6"/>
<feature type="transmembrane region" description="Helical" evidence="1">
    <location>
        <begin position="248"/>
        <end position="270"/>
    </location>
</feature>
<accession>A0A1H2ZCX6</accession>
<keyword evidence="1" id="KW-0472">Membrane</keyword>
<feature type="transmembrane region" description="Helical" evidence="1">
    <location>
        <begin position="76"/>
        <end position="97"/>
    </location>
</feature>
<proteinExistence type="predicted"/>
<feature type="transmembrane region" description="Helical" evidence="1">
    <location>
        <begin position="437"/>
        <end position="455"/>
    </location>
</feature>
<feature type="transmembrane region" description="Helical" evidence="1">
    <location>
        <begin position="198"/>
        <end position="218"/>
    </location>
</feature>
<keyword evidence="1" id="KW-0812">Transmembrane</keyword>
<feature type="transmembrane region" description="Helical" evidence="1">
    <location>
        <begin position="150"/>
        <end position="171"/>
    </location>
</feature>
<sequence length="609" mass="68622">MEKVQEMPRWSRATFGIGLALISFCMVIFASNPTTNTYEFSLWQAYPLAFWVGLVAAVACGQLLILRNALTPQRRYWKLGFVVISLVNIILLSQPHIRYTLYGRGDALTHIGYVRRIVATGTIMETNFYPVFHVLAALTTELTALAPKDAVTLLPVIFSVIYFGSFVYLLYRLAPSLSSFLFALPVSLLPLLGKGHTFAFPSAVSFFLTPLIICLFLRLHDGEKFRTYAFLFTLLILIMIPFHPMTFLYMLSALVMLRLMSVVATHVNLVSLESQSTIRVPVLLLGGVLFLWWYSTFTTTILTGFDLLNALLGRTGGGQFDHLTGVASTYSPSLFDLLIQGVTRFGLLGTIVGGTTVLLGWRFFHSIRSKQPVDSSIVAFAIVFVAFVVISAAAFFADLVFSYDRFVRPVYLSAPILIGVSLSFADDRIDRPALRRIGGGVLIASLLFLVVFSMINLHPSPMTKDANKQVTAMEIEGSEWFYEFRDQSVRTDELGFKQFRFFSISSDEITREEPYDVVVLSIEQNIRLGGTAPPDHFGYDENESVAVTYDEERYLLLTEPGKKKYPNLYPGYEQFWRFNQEDFQRLNNDPGADYVYDNGEFEAYYIHGS</sequence>
<feature type="transmembrane region" description="Helical" evidence="1">
    <location>
        <begin position="409"/>
        <end position="425"/>
    </location>
</feature>
<protein>
    <recommendedName>
        <fullName evidence="4">Dolichyl-phosphate-mannose-protein mannosyltransferase</fullName>
    </recommendedName>
</protein>
<feature type="transmembrane region" description="Helical" evidence="1">
    <location>
        <begin position="12"/>
        <end position="31"/>
    </location>
</feature>
<name>A0A1H2ZCX6_HALVA</name>
<evidence type="ECO:0008006" key="4">
    <source>
        <dbReference type="Google" id="ProtNLM"/>
    </source>
</evidence>
<feature type="transmembrane region" description="Helical" evidence="1">
    <location>
        <begin position="345"/>
        <end position="364"/>
    </location>
</feature>
<evidence type="ECO:0000313" key="3">
    <source>
        <dbReference type="Proteomes" id="UP000182573"/>
    </source>
</evidence>
<evidence type="ECO:0000256" key="1">
    <source>
        <dbReference type="SAM" id="Phobius"/>
    </source>
</evidence>
<feature type="transmembrane region" description="Helical" evidence="1">
    <location>
        <begin position="225"/>
        <end position="242"/>
    </location>
</feature>
<dbReference type="Proteomes" id="UP000182573">
    <property type="component" value="Unassembled WGS sequence"/>
</dbReference>
<organism evidence="2 3">
    <name type="scientific">Haloarcula vallismortis</name>
    <name type="common">Halobacterium vallismortis</name>
    <dbReference type="NCBI Taxonomy" id="28442"/>
    <lineage>
        <taxon>Archaea</taxon>
        <taxon>Methanobacteriati</taxon>
        <taxon>Methanobacteriota</taxon>
        <taxon>Stenosarchaea group</taxon>
        <taxon>Halobacteria</taxon>
        <taxon>Halobacteriales</taxon>
        <taxon>Haloarculaceae</taxon>
        <taxon>Haloarcula</taxon>
    </lineage>
</organism>
<dbReference type="RefSeq" id="WP_004517561.1">
    <property type="nucleotide sequence ID" value="NZ_FNOF01000016.1"/>
</dbReference>
<feature type="transmembrane region" description="Helical" evidence="1">
    <location>
        <begin position="376"/>
        <end position="397"/>
    </location>
</feature>
<reference evidence="2 3" key="1">
    <citation type="submission" date="2016-10" db="EMBL/GenBank/DDBJ databases">
        <authorList>
            <person name="de Groot N.N."/>
        </authorList>
    </citation>
    <scope>NUCLEOTIDE SEQUENCE [LARGE SCALE GENOMIC DNA]</scope>
    <source>
        <strain evidence="2 3">DSM 3756</strain>
    </source>
</reference>
<gene>
    <name evidence="2" type="ORF">SAMN05443574_1168</name>
</gene>
<keyword evidence="1" id="KW-1133">Transmembrane helix</keyword>